<dbReference type="PROSITE" id="PS50005">
    <property type="entry name" value="TPR"/>
    <property type="match status" value="1"/>
</dbReference>
<evidence type="ECO:0000313" key="5">
    <source>
        <dbReference type="EMBL" id="NDY42879.1"/>
    </source>
</evidence>
<evidence type="ECO:0000313" key="6">
    <source>
        <dbReference type="Proteomes" id="UP000469346"/>
    </source>
</evidence>
<dbReference type="Pfam" id="PF13174">
    <property type="entry name" value="TPR_6"/>
    <property type="match status" value="1"/>
</dbReference>
<evidence type="ECO:0000256" key="1">
    <source>
        <dbReference type="ARBA" id="ARBA00022737"/>
    </source>
</evidence>
<keyword evidence="4" id="KW-0732">Signal</keyword>
<feature type="repeat" description="TPR" evidence="3">
    <location>
        <begin position="126"/>
        <end position="159"/>
    </location>
</feature>
<dbReference type="Gene3D" id="1.25.40.10">
    <property type="entry name" value="Tetratricopeptide repeat domain"/>
    <property type="match status" value="4"/>
</dbReference>
<evidence type="ECO:0000256" key="3">
    <source>
        <dbReference type="PROSITE-ProRule" id="PRU00339"/>
    </source>
</evidence>
<dbReference type="InterPro" id="IPR019734">
    <property type="entry name" value="TPR_rpt"/>
</dbReference>
<dbReference type="RefSeq" id="WP_163299008.1">
    <property type="nucleotide sequence ID" value="NZ_JAAGRR010000095.1"/>
</dbReference>
<dbReference type="AlphaFoldDB" id="A0A6N9TNZ2"/>
<protein>
    <submittedName>
        <fullName evidence="5">Tetratricopeptide repeat protein</fullName>
    </submittedName>
</protein>
<dbReference type="InterPro" id="IPR051012">
    <property type="entry name" value="CellSynth/LPSAsmb/PSIAsmb"/>
</dbReference>
<evidence type="ECO:0000256" key="4">
    <source>
        <dbReference type="SAM" id="SignalP"/>
    </source>
</evidence>
<dbReference type="PANTHER" id="PTHR45586">
    <property type="entry name" value="TPR REPEAT-CONTAINING PROTEIN PA4667"/>
    <property type="match status" value="1"/>
</dbReference>
<name>A0A6N9TNZ2_DISTH</name>
<dbReference type="InterPro" id="IPR011990">
    <property type="entry name" value="TPR-like_helical_dom_sf"/>
</dbReference>
<sequence>MHPPKAPIPQPGPGRPFAARAAALAALLVLLAPLPGRAADGGKSAPYPIPYEVQAAMEHEAWHKALQDIEEFMGRPDFDPWRGERLYFARIRCLLSLAEVGAAEYWDAIDALTEFVHRFPDSPRRMEAYYDLGRAYAAVGFHPEALAYWKMVAHDAPEDPVAAKALLDAAELLQRLGREDEARHLLERTVSQYPDTYEANRARLALGILALEAGDTEAAEARLREFRRRHPKSARVEPEALYLEGRLAEIRGDGATARRLWIHYLNLVGGVRPRAEILFRIAESFRREGRPLDARKYYLVLKHDYPEQPEALFGRFRLAQMEGRGLSLLQPGAAARDRRRRTTRLLSDILTRYPRHPLTQEVRLELMRLHLAGGRYVDVLSLGRDFVRFTPASRLMPEAVRLVDAACGALERTPQPLESLKEAVGFGAAFLERFGPTPITDRVRADLETLWPRLIRALFARQEFRAAFESAWACRLALPRSRRLPEIKALGERSLLAFDRQLLARKRPLDLANYHFAHETVMDAVASPMHSFYLGRAWRELGCPDAALRAFFHAWRLEPKDRDDGVELLLTWAETAMDAGDPKAAGDVLRLLEVLAPRETRNPWAALLRARCAAAGGDWPGALAAYDRALAEAKTPGIRADALAGAVEAAARAGRWRRLRALRPVMDRELPPERRRPLYVLWGDAALRAGRPGEARSAYEGAAALGEAPDAALAVRLALALEQEGRLAPARERLEAGGGAPDSIWTQARAVLAQNLAFWDGPAGLFRADLHRAPGAAGRAAK</sequence>
<dbReference type="SUPFAM" id="SSF48452">
    <property type="entry name" value="TPR-like"/>
    <property type="match status" value="2"/>
</dbReference>
<keyword evidence="2 3" id="KW-0802">TPR repeat</keyword>
<accession>A0A6N9TNZ2</accession>
<organism evidence="5 6">
    <name type="scientific">Dissulfurirhabdus thermomarina</name>
    <dbReference type="NCBI Taxonomy" id="1765737"/>
    <lineage>
        <taxon>Bacteria</taxon>
        <taxon>Deltaproteobacteria</taxon>
        <taxon>Dissulfurirhabdaceae</taxon>
        <taxon>Dissulfurirhabdus</taxon>
    </lineage>
</organism>
<dbReference type="Pfam" id="PF13432">
    <property type="entry name" value="TPR_16"/>
    <property type="match status" value="3"/>
</dbReference>
<dbReference type="Proteomes" id="UP000469346">
    <property type="component" value="Unassembled WGS sequence"/>
</dbReference>
<reference evidence="5 6" key="1">
    <citation type="submission" date="2020-02" db="EMBL/GenBank/DDBJ databases">
        <title>Comparative genomics of sulfur disproportionating microorganisms.</title>
        <authorList>
            <person name="Ward L.M."/>
            <person name="Bertran E."/>
            <person name="Johnston D.T."/>
        </authorList>
    </citation>
    <scope>NUCLEOTIDE SEQUENCE [LARGE SCALE GENOMIC DNA]</scope>
    <source>
        <strain evidence="5 6">DSM 100025</strain>
    </source>
</reference>
<dbReference type="EMBL" id="JAAGRR010000095">
    <property type="protein sequence ID" value="NDY42879.1"/>
    <property type="molecule type" value="Genomic_DNA"/>
</dbReference>
<dbReference type="PANTHER" id="PTHR45586:SF1">
    <property type="entry name" value="LIPOPOLYSACCHARIDE ASSEMBLY PROTEIN B"/>
    <property type="match status" value="1"/>
</dbReference>
<feature type="signal peptide" evidence="4">
    <location>
        <begin position="1"/>
        <end position="38"/>
    </location>
</feature>
<keyword evidence="6" id="KW-1185">Reference proteome</keyword>
<dbReference type="SMART" id="SM00028">
    <property type="entry name" value="TPR"/>
    <property type="match status" value="4"/>
</dbReference>
<proteinExistence type="predicted"/>
<comment type="caution">
    <text evidence="5">The sequence shown here is derived from an EMBL/GenBank/DDBJ whole genome shotgun (WGS) entry which is preliminary data.</text>
</comment>
<keyword evidence="1" id="KW-0677">Repeat</keyword>
<gene>
    <name evidence="5" type="ORF">G3N55_08485</name>
</gene>
<evidence type="ECO:0000256" key="2">
    <source>
        <dbReference type="ARBA" id="ARBA00022803"/>
    </source>
</evidence>
<feature type="chain" id="PRO_5026694053" evidence="4">
    <location>
        <begin position="39"/>
        <end position="782"/>
    </location>
</feature>